<feature type="compositionally biased region" description="Low complexity" evidence="1">
    <location>
        <begin position="73"/>
        <end position="87"/>
    </location>
</feature>
<comment type="caution">
    <text evidence="2">The sequence shown here is derived from an EMBL/GenBank/DDBJ whole genome shotgun (WGS) entry which is preliminary data.</text>
</comment>
<dbReference type="Proteomes" id="UP001239994">
    <property type="component" value="Unassembled WGS sequence"/>
</dbReference>
<dbReference type="AlphaFoldDB" id="A0AAD8ZEX7"/>
<sequence>MFIIHSWKLASLGASHSRVREACSKSTRLKGMGVKVLLCFPFYRRCKERCKNRQCPRETESPVSSEERKTRLSSSTSMSSEGDSSSSLGGQRAFFSQKARVSLRHQIDSNINEVDATY</sequence>
<protein>
    <submittedName>
        <fullName evidence="2">Uncharacterized protein</fullName>
    </submittedName>
</protein>
<feature type="compositionally biased region" description="Basic and acidic residues" evidence="1">
    <location>
        <begin position="53"/>
        <end position="70"/>
    </location>
</feature>
<dbReference type="EMBL" id="JAROKS010000014">
    <property type="protein sequence ID" value="KAK1797184.1"/>
    <property type="molecule type" value="Genomic_DNA"/>
</dbReference>
<organism evidence="2 3">
    <name type="scientific">Electrophorus voltai</name>
    <dbReference type="NCBI Taxonomy" id="2609070"/>
    <lineage>
        <taxon>Eukaryota</taxon>
        <taxon>Metazoa</taxon>
        <taxon>Chordata</taxon>
        <taxon>Craniata</taxon>
        <taxon>Vertebrata</taxon>
        <taxon>Euteleostomi</taxon>
        <taxon>Actinopterygii</taxon>
        <taxon>Neopterygii</taxon>
        <taxon>Teleostei</taxon>
        <taxon>Ostariophysi</taxon>
        <taxon>Gymnotiformes</taxon>
        <taxon>Gymnotoidei</taxon>
        <taxon>Gymnotidae</taxon>
        <taxon>Electrophorus</taxon>
    </lineage>
</organism>
<name>A0AAD8ZEX7_9TELE</name>
<proteinExistence type="predicted"/>
<evidence type="ECO:0000256" key="1">
    <source>
        <dbReference type="SAM" id="MobiDB-lite"/>
    </source>
</evidence>
<keyword evidence="3" id="KW-1185">Reference proteome</keyword>
<gene>
    <name evidence="2" type="ORF">P4O66_008575</name>
</gene>
<feature type="region of interest" description="Disordered" evidence="1">
    <location>
        <begin position="53"/>
        <end position="90"/>
    </location>
</feature>
<reference evidence="2" key="1">
    <citation type="submission" date="2023-03" db="EMBL/GenBank/DDBJ databases">
        <title>Electrophorus voltai genome.</title>
        <authorList>
            <person name="Bian C."/>
        </authorList>
    </citation>
    <scope>NUCLEOTIDE SEQUENCE</scope>
    <source>
        <strain evidence="2">CB-2022</strain>
        <tissue evidence="2">Muscle</tissue>
    </source>
</reference>
<evidence type="ECO:0000313" key="3">
    <source>
        <dbReference type="Proteomes" id="UP001239994"/>
    </source>
</evidence>
<accession>A0AAD8ZEX7</accession>
<evidence type="ECO:0000313" key="2">
    <source>
        <dbReference type="EMBL" id="KAK1797184.1"/>
    </source>
</evidence>